<dbReference type="SUPFAM" id="SSF53448">
    <property type="entry name" value="Nucleotide-diphospho-sugar transferases"/>
    <property type="match status" value="1"/>
</dbReference>
<dbReference type="Gene3D" id="3.90.550.10">
    <property type="entry name" value="Spore Coat Polysaccharide Biosynthesis Protein SpsA, Chain A"/>
    <property type="match status" value="1"/>
</dbReference>
<evidence type="ECO:0000256" key="1">
    <source>
        <dbReference type="ARBA" id="ARBA00007274"/>
    </source>
</evidence>
<dbReference type="EMBL" id="CP001338">
    <property type="protein sequence ID" value="ACL17466.1"/>
    <property type="molecule type" value="Genomic_DNA"/>
</dbReference>
<proteinExistence type="inferred from homology"/>
<dbReference type="HOGENOM" id="CLU_029499_0_2_2"/>
<dbReference type="eggNOG" id="arCOG00666">
    <property type="taxonomic scope" value="Archaea"/>
</dbReference>
<dbReference type="PANTHER" id="PTHR22572">
    <property type="entry name" value="SUGAR-1-PHOSPHATE GUANYL TRANSFERASE"/>
    <property type="match status" value="1"/>
</dbReference>
<name>B8GDW5_METPE</name>
<evidence type="ECO:0000256" key="2">
    <source>
        <dbReference type="ARBA" id="ARBA00013414"/>
    </source>
</evidence>
<accession>B8GDW5</accession>
<dbReference type="InterPro" id="IPR011004">
    <property type="entry name" value="Trimer_LpxA-like_sf"/>
</dbReference>
<feature type="domain" description="Mannose-1-phosphate guanyltransferase C-terminal" evidence="5">
    <location>
        <begin position="265"/>
        <end position="359"/>
    </location>
</feature>
<dbReference type="KEGG" id="mpl:Mpal_2168"/>
<evidence type="ECO:0000256" key="3">
    <source>
        <dbReference type="ARBA" id="ARBA00022679"/>
    </source>
</evidence>
<dbReference type="Pfam" id="PF00483">
    <property type="entry name" value="NTP_transferase"/>
    <property type="match status" value="1"/>
</dbReference>
<evidence type="ECO:0000313" key="6">
    <source>
        <dbReference type="EMBL" id="ACL17466.1"/>
    </source>
</evidence>
<dbReference type="SUPFAM" id="SSF51161">
    <property type="entry name" value="Trimeric LpxA-like enzymes"/>
    <property type="match status" value="1"/>
</dbReference>
<dbReference type="Gene3D" id="2.160.10.10">
    <property type="entry name" value="Hexapeptide repeat proteins"/>
    <property type="match status" value="2"/>
</dbReference>
<dbReference type="InterPro" id="IPR018357">
    <property type="entry name" value="Hexapep_transf_CS"/>
</dbReference>
<evidence type="ECO:0000259" key="5">
    <source>
        <dbReference type="Pfam" id="PF25087"/>
    </source>
</evidence>
<gene>
    <name evidence="6" type="ordered locus">Mpal_2168</name>
</gene>
<dbReference type="STRING" id="521011.Mpal_2168"/>
<evidence type="ECO:0000313" key="7">
    <source>
        <dbReference type="Proteomes" id="UP000002457"/>
    </source>
</evidence>
<dbReference type="InterPro" id="IPR050486">
    <property type="entry name" value="Mannose-1P_guanyltransferase"/>
</dbReference>
<evidence type="ECO:0000259" key="4">
    <source>
        <dbReference type="Pfam" id="PF00483"/>
    </source>
</evidence>
<dbReference type="InterPro" id="IPR029044">
    <property type="entry name" value="Nucleotide-diphossugar_trans"/>
</dbReference>
<organism evidence="6 7">
    <name type="scientific">Methanosphaerula palustris (strain ATCC BAA-1556 / DSM 19958 / E1-9c)</name>
    <dbReference type="NCBI Taxonomy" id="521011"/>
    <lineage>
        <taxon>Archaea</taxon>
        <taxon>Methanobacteriati</taxon>
        <taxon>Methanobacteriota</taxon>
        <taxon>Stenosarchaea group</taxon>
        <taxon>Methanomicrobia</taxon>
        <taxon>Methanomicrobiales</taxon>
        <taxon>Methanoregulaceae</taxon>
        <taxon>Methanosphaerula</taxon>
    </lineage>
</organism>
<keyword evidence="3 6" id="KW-0808">Transferase</keyword>
<dbReference type="InterPro" id="IPR056729">
    <property type="entry name" value="GMPPB_C"/>
</dbReference>
<protein>
    <recommendedName>
        <fullName evidence="2">Bifunctional protein GlmU</fullName>
    </recommendedName>
</protein>
<sequence>MCGGEGTRLRPLTFERPKPCIPIVNRPSIQHLVSHLSNLGFNEVVITLGYMGSSIEEALGDGSLYGVDITYVHEKVKMGTAGSVKNAQEYLDGQPFLVVGGDHVTDLNVLEFYREHRRGNHIATIGLISIDDPSEYGIAEIDVSYEIKRFKEKPAPGEIFSNLASTGMYIFNPEVFDHIPAGTKYDFARDLFPALMNEGHVLKGWLARGNWTDVGSPSSLRVAERWKLQEMSATNISGNLAMKGAHVLGPVQLGDSISLGSNTRVIGPVAIGAGTIIEKDVLIGPYTSIGEDCHIKANAKIFSSSLYNRIVVGKNSTVSGSIIDNDTVIREDCSIENDTVIGPRVMIQRGVVIHSKTRLWPETVIPEGTIVKEHVLNKKFDPRCEGS</sequence>
<comment type="similarity">
    <text evidence="1">Belongs to the transferase hexapeptide repeat family.</text>
</comment>
<feature type="domain" description="Nucleotidyl transferase" evidence="4">
    <location>
        <begin position="1"/>
        <end position="224"/>
    </location>
</feature>
<keyword evidence="7" id="KW-1185">Reference proteome</keyword>
<dbReference type="Proteomes" id="UP000002457">
    <property type="component" value="Chromosome"/>
</dbReference>
<dbReference type="Pfam" id="PF25087">
    <property type="entry name" value="GMPPB_C"/>
    <property type="match status" value="1"/>
</dbReference>
<dbReference type="GO" id="GO:0016740">
    <property type="term" value="F:transferase activity"/>
    <property type="evidence" value="ECO:0007669"/>
    <property type="project" value="UniProtKB-KW"/>
</dbReference>
<dbReference type="InterPro" id="IPR005835">
    <property type="entry name" value="NTP_transferase_dom"/>
</dbReference>
<dbReference type="CDD" id="cd04181">
    <property type="entry name" value="NTP_transferase"/>
    <property type="match status" value="1"/>
</dbReference>
<reference evidence="6 7" key="1">
    <citation type="journal article" date="2015" name="Genome Announc.">
        <title>Complete Genome Sequence of Methanosphaerula palustris E1-9CT, a Hydrogenotrophic Methanogen Isolated from a Minerotrophic Fen Peatland.</title>
        <authorList>
            <person name="Cadillo-Quiroz H."/>
            <person name="Browne P."/>
            <person name="Kyrpides N."/>
            <person name="Woyke T."/>
            <person name="Goodwin L."/>
            <person name="Detter C."/>
            <person name="Yavitt J.B."/>
            <person name="Zinder S.H."/>
        </authorList>
    </citation>
    <scope>NUCLEOTIDE SEQUENCE [LARGE SCALE GENOMIC DNA]</scope>
    <source>
        <strain evidence="7">ATCC BAA-1556 / DSM 19958 / E1-9c</strain>
    </source>
</reference>
<dbReference type="AlphaFoldDB" id="B8GDW5"/>
<dbReference type="PROSITE" id="PS00101">
    <property type="entry name" value="HEXAPEP_TRANSFERASES"/>
    <property type="match status" value="1"/>
</dbReference>